<dbReference type="CDD" id="cd00093">
    <property type="entry name" value="HTH_XRE"/>
    <property type="match status" value="1"/>
</dbReference>
<dbReference type="InterPro" id="IPR012349">
    <property type="entry name" value="Split_barrel_FMN-bd"/>
</dbReference>
<protein>
    <submittedName>
        <fullName evidence="3">Helix-turn-helix domain-containing protein</fullName>
    </submittedName>
</protein>
<dbReference type="Proteomes" id="UP001596067">
    <property type="component" value="Unassembled WGS sequence"/>
</dbReference>
<feature type="region of interest" description="Disordered" evidence="1">
    <location>
        <begin position="1"/>
        <end position="22"/>
    </location>
</feature>
<evidence type="ECO:0000313" key="4">
    <source>
        <dbReference type="Proteomes" id="UP001596067"/>
    </source>
</evidence>
<dbReference type="Gene3D" id="2.30.110.10">
    <property type="entry name" value="Electron Transport, Fmn-binding Protein, Chain A"/>
    <property type="match status" value="1"/>
</dbReference>
<evidence type="ECO:0000313" key="3">
    <source>
        <dbReference type="EMBL" id="MFC5889621.1"/>
    </source>
</evidence>
<dbReference type="SUPFAM" id="SSF47413">
    <property type="entry name" value="lambda repressor-like DNA-binding domains"/>
    <property type="match status" value="1"/>
</dbReference>
<dbReference type="Pfam" id="PF12900">
    <property type="entry name" value="Pyridox_ox_2"/>
    <property type="match status" value="1"/>
</dbReference>
<comment type="caution">
    <text evidence="3">The sequence shown here is derived from an EMBL/GenBank/DDBJ whole genome shotgun (WGS) entry which is preliminary data.</text>
</comment>
<gene>
    <name evidence="3" type="ORF">ACFP0N_32115</name>
</gene>
<dbReference type="InterPro" id="IPR010982">
    <property type="entry name" value="Lambda_DNA-bd_dom_sf"/>
</dbReference>
<dbReference type="Gene3D" id="1.10.260.40">
    <property type="entry name" value="lambda repressor-like DNA-binding domains"/>
    <property type="match status" value="1"/>
</dbReference>
<dbReference type="InterPro" id="IPR001387">
    <property type="entry name" value="Cro/C1-type_HTH"/>
</dbReference>
<organism evidence="3 4">
    <name type="scientific">Kitasatospora aburaviensis</name>
    <dbReference type="NCBI Taxonomy" id="67265"/>
    <lineage>
        <taxon>Bacteria</taxon>
        <taxon>Bacillati</taxon>
        <taxon>Actinomycetota</taxon>
        <taxon>Actinomycetes</taxon>
        <taxon>Kitasatosporales</taxon>
        <taxon>Streptomycetaceae</taxon>
        <taxon>Kitasatospora</taxon>
    </lineage>
</organism>
<feature type="domain" description="HTH cro/C1-type" evidence="2">
    <location>
        <begin position="40"/>
        <end position="80"/>
    </location>
</feature>
<evidence type="ECO:0000256" key="1">
    <source>
        <dbReference type="SAM" id="MobiDB-lite"/>
    </source>
</evidence>
<name>A0ABW1F5I5_9ACTN</name>
<feature type="compositionally biased region" description="Polar residues" evidence="1">
    <location>
        <begin position="1"/>
        <end position="14"/>
    </location>
</feature>
<dbReference type="RefSeq" id="WP_313761461.1">
    <property type="nucleotide sequence ID" value="NZ_JBHSOD010000060.1"/>
</dbReference>
<proteinExistence type="predicted"/>
<dbReference type="PROSITE" id="PS50943">
    <property type="entry name" value="HTH_CROC1"/>
    <property type="match status" value="1"/>
</dbReference>
<dbReference type="EMBL" id="JBHSOD010000060">
    <property type="protein sequence ID" value="MFC5889621.1"/>
    <property type="molecule type" value="Genomic_DNA"/>
</dbReference>
<sequence>MRTTNGGQPHTQPGDSADPGDLGRRVAHRRAELGLARGLVAERSGLDPGFLEYLETQSVPVGVDTLTRLADALDTTVTDLLGGGHSAPVGRSRANARVRTEELDRAACWEKLGPGGVGRVVLTTSRGPAALPVNYRVLDATVLYRTVAGGTLAGAADSEVAFEVDQLDETFATGWSVLLNGTVSVVPAEEAVRRFRRHADPRPWAGGTRDVWMRIKPAVITGRIIRPGGPPIIGASE</sequence>
<keyword evidence="4" id="KW-1185">Reference proteome</keyword>
<evidence type="ECO:0000259" key="2">
    <source>
        <dbReference type="PROSITE" id="PS50943"/>
    </source>
</evidence>
<reference evidence="4" key="1">
    <citation type="journal article" date="2019" name="Int. J. Syst. Evol. Microbiol.">
        <title>The Global Catalogue of Microorganisms (GCM) 10K type strain sequencing project: providing services to taxonomists for standard genome sequencing and annotation.</title>
        <authorList>
            <consortium name="The Broad Institute Genomics Platform"/>
            <consortium name="The Broad Institute Genome Sequencing Center for Infectious Disease"/>
            <person name="Wu L."/>
            <person name="Ma J."/>
        </authorList>
    </citation>
    <scope>NUCLEOTIDE SEQUENCE [LARGE SCALE GENOMIC DNA]</scope>
    <source>
        <strain evidence="4">CGMCC 4.1469</strain>
    </source>
</reference>
<dbReference type="SUPFAM" id="SSF50475">
    <property type="entry name" value="FMN-binding split barrel"/>
    <property type="match status" value="1"/>
</dbReference>
<accession>A0ABW1F5I5</accession>
<dbReference type="SMART" id="SM00530">
    <property type="entry name" value="HTH_XRE"/>
    <property type="match status" value="1"/>
</dbReference>
<dbReference type="InterPro" id="IPR024747">
    <property type="entry name" value="Pyridox_Oxase-rel"/>
</dbReference>